<dbReference type="Proteomes" id="UP000269396">
    <property type="component" value="Unassembled WGS sequence"/>
</dbReference>
<keyword evidence="3" id="KW-1185">Reference proteome</keyword>
<protein>
    <submittedName>
        <fullName evidence="2">Uncharacterized protein</fullName>
    </submittedName>
</protein>
<evidence type="ECO:0000313" key="3">
    <source>
        <dbReference type="Proteomes" id="UP000269396"/>
    </source>
</evidence>
<sequence>MTPETLKNNHHKFNEIIRIFHTVKETKYLTVVLTGFLDRWNILIESVPDYDNSRNGQPNEGQKVMSIPNRSFYDDNQPSGTIYPVQNRPVLQSFNQSPSPYSYRQTPDPPDTRPVKIIRYVSLSKIPSTDDKSSQTLTDQELERQQSLVVQSSYSPNTSASNNYFSDSRNLRRYRSANSFSPPELPEPIKPTTIVSRQSSFASPSPAWKNREIIPVNAHDGSMNKNTDSYDPEVCIKKKLSQGANHYIYITHGRNSP</sequence>
<proteinExistence type="predicted"/>
<gene>
    <name evidence="2" type="ORF">SMTD_LOCUS9411</name>
</gene>
<dbReference type="AlphaFoldDB" id="A0A3P8HUB6"/>
<reference evidence="2 3" key="1">
    <citation type="submission" date="2018-11" db="EMBL/GenBank/DDBJ databases">
        <authorList>
            <consortium name="Pathogen Informatics"/>
        </authorList>
    </citation>
    <scope>NUCLEOTIDE SEQUENCE [LARGE SCALE GENOMIC DNA]</scope>
    <source>
        <strain>Denwood</strain>
        <strain evidence="3">Zambia</strain>
    </source>
</reference>
<organism evidence="2 3">
    <name type="scientific">Schistosoma mattheei</name>
    <dbReference type="NCBI Taxonomy" id="31246"/>
    <lineage>
        <taxon>Eukaryota</taxon>
        <taxon>Metazoa</taxon>
        <taxon>Spiralia</taxon>
        <taxon>Lophotrochozoa</taxon>
        <taxon>Platyhelminthes</taxon>
        <taxon>Trematoda</taxon>
        <taxon>Digenea</taxon>
        <taxon>Strigeidida</taxon>
        <taxon>Schistosomatoidea</taxon>
        <taxon>Schistosomatidae</taxon>
        <taxon>Schistosoma</taxon>
    </lineage>
</organism>
<dbReference type="EMBL" id="UZAL01029686">
    <property type="protein sequence ID" value="VDP49759.1"/>
    <property type="molecule type" value="Genomic_DNA"/>
</dbReference>
<accession>A0A3P8HUB6</accession>
<evidence type="ECO:0000256" key="1">
    <source>
        <dbReference type="SAM" id="MobiDB-lite"/>
    </source>
</evidence>
<feature type="region of interest" description="Disordered" evidence="1">
    <location>
        <begin position="48"/>
        <end position="114"/>
    </location>
</feature>
<evidence type="ECO:0000313" key="2">
    <source>
        <dbReference type="EMBL" id="VDP49759.1"/>
    </source>
</evidence>
<feature type="compositionally biased region" description="Polar residues" evidence="1">
    <location>
        <begin position="89"/>
        <end position="105"/>
    </location>
</feature>
<name>A0A3P8HUB6_9TREM</name>